<keyword evidence="2" id="KW-1185">Reference proteome</keyword>
<sequence>MDQFLWEIHSERSSIKTGFKSYIQDMHHNISEIGERVDDLERTVDARSEDEEMLWCRVTALKKQQIELQMKEDLEN</sequence>
<dbReference type="AlphaFoldDB" id="A0AAV7S941"/>
<proteinExistence type="predicted"/>
<reference evidence="1" key="1">
    <citation type="journal article" date="2022" name="bioRxiv">
        <title>Sequencing and chromosome-scale assembly of the giantPleurodeles waltlgenome.</title>
        <authorList>
            <person name="Brown T."/>
            <person name="Elewa A."/>
            <person name="Iarovenko S."/>
            <person name="Subramanian E."/>
            <person name="Araus A.J."/>
            <person name="Petzold A."/>
            <person name="Susuki M."/>
            <person name="Suzuki K.-i.T."/>
            <person name="Hayashi T."/>
            <person name="Toyoda A."/>
            <person name="Oliveira C."/>
            <person name="Osipova E."/>
            <person name="Leigh N.D."/>
            <person name="Simon A."/>
            <person name="Yun M.H."/>
        </authorList>
    </citation>
    <scope>NUCLEOTIDE SEQUENCE</scope>
    <source>
        <strain evidence="1">20211129_DDA</strain>
        <tissue evidence="1">Liver</tissue>
    </source>
</reference>
<evidence type="ECO:0000313" key="2">
    <source>
        <dbReference type="Proteomes" id="UP001066276"/>
    </source>
</evidence>
<dbReference type="EMBL" id="JANPWB010000008">
    <property type="protein sequence ID" value="KAJ1161004.1"/>
    <property type="molecule type" value="Genomic_DNA"/>
</dbReference>
<name>A0AAV7S941_PLEWA</name>
<gene>
    <name evidence="1" type="ORF">NDU88_001493</name>
</gene>
<comment type="caution">
    <text evidence="1">The sequence shown here is derived from an EMBL/GenBank/DDBJ whole genome shotgun (WGS) entry which is preliminary data.</text>
</comment>
<accession>A0AAV7S941</accession>
<organism evidence="1 2">
    <name type="scientific">Pleurodeles waltl</name>
    <name type="common">Iberian ribbed newt</name>
    <dbReference type="NCBI Taxonomy" id="8319"/>
    <lineage>
        <taxon>Eukaryota</taxon>
        <taxon>Metazoa</taxon>
        <taxon>Chordata</taxon>
        <taxon>Craniata</taxon>
        <taxon>Vertebrata</taxon>
        <taxon>Euteleostomi</taxon>
        <taxon>Amphibia</taxon>
        <taxon>Batrachia</taxon>
        <taxon>Caudata</taxon>
        <taxon>Salamandroidea</taxon>
        <taxon>Salamandridae</taxon>
        <taxon>Pleurodelinae</taxon>
        <taxon>Pleurodeles</taxon>
    </lineage>
</organism>
<dbReference type="Proteomes" id="UP001066276">
    <property type="component" value="Chromosome 4_2"/>
</dbReference>
<evidence type="ECO:0000313" key="1">
    <source>
        <dbReference type="EMBL" id="KAJ1161004.1"/>
    </source>
</evidence>
<protein>
    <submittedName>
        <fullName evidence="1">Uncharacterized protein</fullName>
    </submittedName>
</protein>